<feature type="compositionally biased region" description="Polar residues" evidence="1">
    <location>
        <begin position="30"/>
        <end position="57"/>
    </location>
</feature>
<gene>
    <name evidence="2" type="ORF">M9458_014908</name>
</gene>
<accession>A0ABD0QNL7</accession>
<evidence type="ECO:0000313" key="3">
    <source>
        <dbReference type="Proteomes" id="UP001529510"/>
    </source>
</evidence>
<sequence length="57" mass="5845">KLHYAANITNDSADTPVGEEAKLAAPQRGHTPSQVGRTAPSSVGGQQGTSNFPLNEA</sequence>
<comment type="caution">
    <text evidence="2">The sequence shown here is derived from an EMBL/GenBank/DDBJ whole genome shotgun (WGS) entry which is preliminary data.</text>
</comment>
<organism evidence="2 3">
    <name type="scientific">Cirrhinus mrigala</name>
    <name type="common">Mrigala</name>
    <dbReference type="NCBI Taxonomy" id="683832"/>
    <lineage>
        <taxon>Eukaryota</taxon>
        <taxon>Metazoa</taxon>
        <taxon>Chordata</taxon>
        <taxon>Craniata</taxon>
        <taxon>Vertebrata</taxon>
        <taxon>Euteleostomi</taxon>
        <taxon>Actinopterygii</taxon>
        <taxon>Neopterygii</taxon>
        <taxon>Teleostei</taxon>
        <taxon>Ostariophysi</taxon>
        <taxon>Cypriniformes</taxon>
        <taxon>Cyprinidae</taxon>
        <taxon>Labeoninae</taxon>
        <taxon>Labeonini</taxon>
        <taxon>Cirrhinus</taxon>
    </lineage>
</organism>
<dbReference type="Proteomes" id="UP001529510">
    <property type="component" value="Unassembled WGS sequence"/>
</dbReference>
<dbReference type="EMBL" id="JAMKFB020000007">
    <property type="protein sequence ID" value="KAL0187809.1"/>
    <property type="molecule type" value="Genomic_DNA"/>
</dbReference>
<protein>
    <submittedName>
        <fullName evidence="2">Uncharacterized protein</fullName>
    </submittedName>
</protein>
<feature type="region of interest" description="Disordered" evidence="1">
    <location>
        <begin position="1"/>
        <end position="57"/>
    </location>
</feature>
<proteinExistence type="predicted"/>
<name>A0ABD0QNL7_CIRMR</name>
<feature type="non-terminal residue" evidence="2">
    <location>
        <position position="1"/>
    </location>
</feature>
<dbReference type="AlphaFoldDB" id="A0ABD0QNL7"/>
<evidence type="ECO:0000256" key="1">
    <source>
        <dbReference type="SAM" id="MobiDB-lite"/>
    </source>
</evidence>
<evidence type="ECO:0000313" key="2">
    <source>
        <dbReference type="EMBL" id="KAL0187809.1"/>
    </source>
</evidence>
<keyword evidence="3" id="KW-1185">Reference proteome</keyword>
<reference evidence="2 3" key="1">
    <citation type="submission" date="2024-05" db="EMBL/GenBank/DDBJ databases">
        <title>Genome sequencing and assembly of Indian major carp, Cirrhinus mrigala (Hamilton, 1822).</title>
        <authorList>
            <person name="Mohindra V."/>
            <person name="Chowdhury L.M."/>
            <person name="Lal K."/>
            <person name="Jena J.K."/>
        </authorList>
    </citation>
    <scope>NUCLEOTIDE SEQUENCE [LARGE SCALE GENOMIC DNA]</scope>
    <source>
        <strain evidence="2">CM1030</strain>
        <tissue evidence="2">Blood</tissue>
    </source>
</reference>
<feature type="non-terminal residue" evidence="2">
    <location>
        <position position="57"/>
    </location>
</feature>